<proteinExistence type="predicted"/>
<sequence>MINPTNKTVITTTESPPPTICILQYLCTSPTFLDRLSLIDDSIVK</sequence>
<name>I4G9V6_MICAE</name>
<evidence type="ECO:0000313" key="2">
    <source>
        <dbReference type="Proteomes" id="UP000003480"/>
    </source>
</evidence>
<accession>I4G9V6</accession>
<dbReference type="HOGENOM" id="CLU_3202031_0_0_3"/>
<reference evidence="1 2" key="1">
    <citation type="submission" date="2012-04" db="EMBL/GenBank/DDBJ databases">
        <authorList>
            <person name="Genoscope - CEA"/>
        </authorList>
    </citation>
    <scope>NUCLEOTIDE SEQUENCE [LARGE SCALE GENOMIC DNA]</scope>
    <source>
        <strain evidence="1 2">9443</strain>
    </source>
</reference>
<dbReference type="EMBL" id="CAIJ01000549">
    <property type="protein sequence ID" value="CCI04717.1"/>
    <property type="molecule type" value="Genomic_DNA"/>
</dbReference>
<evidence type="ECO:0000313" key="1">
    <source>
        <dbReference type="EMBL" id="CCI04717.1"/>
    </source>
</evidence>
<dbReference type="AlphaFoldDB" id="I4G9V6"/>
<protein>
    <submittedName>
        <fullName evidence="1">Uncharacterized protein</fullName>
    </submittedName>
</protein>
<organism evidence="1 2">
    <name type="scientific">Microcystis aeruginosa PCC 9443</name>
    <dbReference type="NCBI Taxonomy" id="1160281"/>
    <lineage>
        <taxon>Bacteria</taxon>
        <taxon>Bacillati</taxon>
        <taxon>Cyanobacteriota</taxon>
        <taxon>Cyanophyceae</taxon>
        <taxon>Oscillatoriophycideae</taxon>
        <taxon>Chroococcales</taxon>
        <taxon>Microcystaceae</taxon>
        <taxon>Microcystis</taxon>
    </lineage>
</organism>
<gene>
    <name evidence="1" type="ORF">MICAC_5930003</name>
</gene>
<comment type="caution">
    <text evidence="1">The sequence shown here is derived from an EMBL/GenBank/DDBJ whole genome shotgun (WGS) entry which is preliminary data.</text>
</comment>
<dbReference type="Proteomes" id="UP000003480">
    <property type="component" value="Unassembled WGS sequence"/>
</dbReference>